<dbReference type="Gene3D" id="1.10.10.10">
    <property type="entry name" value="Winged helix-like DNA-binding domain superfamily/Winged helix DNA-binding domain"/>
    <property type="match status" value="1"/>
</dbReference>
<reference evidence="7" key="1">
    <citation type="submission" date="2023-07" db="EMBL/GenBank/DDBJ databases">
        <authorList>
            <person name="Colorado M.A."/>
            <person name="Villamil L.M."/>
            <person name="Melo J.F."/>
            <person name="Rodriguez J.A."/>
            <person name="Ruiz R.Y."/>
        </authorList>
    </citation>
    <scope>NUCLEOTIDE SEQUENCE [LARGE SCALE GENOMIC DNA]</scope>
    <source>
        <strain evidence="7">C33</strain>
    </source>
</reference>
<keyword evidence="4" id="KW-0547">Nucleotide-binding</keyword>
<feature type="domain" description="Tr-type G" evidence="5">
    <location>
        <begin position="1"/>
        <end position="172"/>
    </location>
</feature>
<comment type="caution">
    <text evidence="6">The sequence shown here is derived from an EMBL/GenBank/DDBJ whole genome shotgun (WGS) entry which is preliminary data.</text>
</comment>
<keyword evidence="2" id="KW-0963">Cytoplasm</keyword>
<proteinExistence type="predicted"/>
<dbReference type="InterPro" id="IPR009000">
    <property type="entry name" value="Transl_B-barrel_sf"/>
</dbReference>
<evidence type="ECO:0000259" key="5">
    <source>
        <dbReference type="PROSITE" id="PS51722"/>
    </source>
</evidence>
<evidence type="ECO:0000256" key="4">
    <source>
        <dbReference type="ARBA" id="ARBA00023134"/>
    </source>
</evidence>
<dbReference type="Gene3D" id="2.40.30.10">
    <property type="entry name" value="Translation factors"/>
    <property type="match status" value="1"/>
</dbReference>
<accession>A0ABU4W7Q1</accession>
<dbReference type="NCBIfam" id="TIGR00475">
    <property type="entry name" value="selB"/>
    <property type="match status" value="1"/>
</dbReference>
<dbReference type="RefSeq" id="WP_320312960.1">
    <property type="nucleotide sequence ID" value="NZ_JAVIKH010000003.1"/>
</dbReference>
<dbReference type="InterPro" id="IPR005225">
    <property type="entry name" value="Small_GTP-bd"/>
</dbReference>
<dbReference type="PANTHER" id="PTHR43721">
    <property type="entry name" value="ELONGATION FACTOR TU-RELATED"/>
    <property type="match status" value="1"/>
</dbReference>
<dbReference type="InterPro" id="IPR036388">
    <property type="entry name" value="WH-like_DNA-bd_sf"/>
</dbReference>
<evidence type="ECO:0000313" key="7">
    <source>
        <dbReference type="Proteomes" id="UP001279681"/>
    </source>
</evidence>
<dbReference type="PROSITE" id="PS00301">
    <property type="entry name" value="G_TR_1"/>
    <property type="match status" value="1"/>
</dbReference>
<evidence type="ECO:0000256" key="2">
    <source>
        <dbReference type="ARBA" id="ARBA00022490"/>
    </source>
</evidence>
<dbReference type="SUPFAM" id="SSF52540">
    <property type="entry name" value="P-loop containing nucleoside triphosphate hydrolases"/>
    <property type="match status" value="1"/>
</dbReference>
<dbReference type="Proteomes" id="UP001279681">
    <property type="component" value="Unassembled WGS sequence"/>
</dbReference>
<keyword evidence="4" id="KW-0342">GTP-binding</keyword>
<dbReference type="PANTHER" id="PTHR43721:SF22">
    <property type="entry name" value="ELONGATION FACTOR TU, MITOCHONDRIAL"/>
    <property type="match status" value="1"/>
</dbReference>
<dbReference type="PROSITE" id="PS51722">
    <property type="entry name" value="G_TR_2"/>
    <property type="match status" value="1"/>
</dbReference>
<dbReference type="InterPro" id="IPR036390">
    <property type="entry name" value="WH_DNA-bd_sf"/>
</dbReference>
<comment type="subcellular location">
    <subcellularLocation>
        <location evidence="1">Cytoplasm</location>
    </subcellularLocation>
</comment>
<name>A0ABU4W7Q1_9FUSO</name>
<evidence type="ECO:0000313" key="6">
    <source>
        <dbReference type="EMBL" id="MDX8335551.1"/>
    </source>
</evidence>
<organism evidence="6 7">
    <name type="scientific">Candidatus Cetobacterium colombiensis</name>
    <dbReference type="NCBI Taxonomy" id="3073100"/>
    <lineage>
        <taxon>Bacteria</taxon>
        <taxon>Fusobacteriati</taxon>
        <taxon>Fusobacteriota</taxon>
        <taxon>Fusobacteriia</taxon>
        <taxon>Fusobacteriales</taxon>
        <taxon>Fusobacteriaceae</taxon>
        <taxon>Cetobacterium</taxon>
    </lineage>
</organism>
<dbReference type="InterPro" id="IPR050055">
    <property type="entry name" value="EF-Tu_GTPase"/>
</dbReference>
<evidence type="ECO:0000256" key="3">
    <source>
        <dbReference type="ARBA" id="ARBA00022917"/>
    </source>
</evidence>
<sequence>MKNIVIGTAGHIDHGKTTLVKMLTNINTDTMKEEKERGMTIDLGFAPLATPSGDIISIIDVPGHEKFIKNMVAGAKGINFVLFLIACDDGVMPQTIEHKEILNLLGVKNGIIVLSKRDLVSDERVLELKDEIKETFKEDFFKTFPIVEVSLKDKSSYENLYNIILEEIEKLQLTSLRNQNNFFRLDIDKIYSPKGIGTIVSGTTIGSVETGNTLTLYPQKIEIRIKGIQNHGKDLDYITSHQRCALNIAGITSKELERGNILTNSKSIVNTKFIDVLFNPLSNEIIPKNNTKIRLNLGTGEYYGKLKYLHDINKNPIFLQLIMDKEIPIDFNDIGILRTLSTSNLIGGVKVLTPFGFPTKKNNQIYLQKLEYLLNKNFNLSEYLLTKESFIYIDDLNKEFNLNLRDEFDENIFVLKKTNAIIHKDVLNKLKTHIKIYLAEFHEKNPLRKGVPLATITKLFFKGENLIPEFPEDFKEENNFVSNIDFKIKLSKDQKKVKDEILILLKKEAFSGLTLDRLNNIFYKNSNFKNIFEYLLRENLILNLENNFILKGFYKEALLQLNQYFEKNNQITLAEFRDLLNTNRKMALIYLNNFDENKITKKIENHRIKNNFSILKEF</sequence>
<dbReference type="NCBIfam" id="TIGR00231">
    <property type="entry name" value="small_GTP"/>
    <property type="match status" value="1"/>
</dbReference>
<dbReference type="SUPFAM" id="SSF46785">
    <property type="entry name" value="Winged helix' DNA-binding domain"/>
    <property type="match status" value="1"/>
</dbReference>
<dbReference type="Gene3D" id="1.10.10.2770">
    <property type="match status" value="1"/>
</dbReference>
<dbReference type="InterPro" id="IPR031157">
    <property type="entry name" value="G_TR_CS"/>
</dbReference>
<dbReference type="Pfam" id="PF09107">
    <property type="entry name" value="WHD_3rd_SelB"/>
    <property type="match status" value="1"/>
</dbReference>
<dbReference type="CDD" id="cd04171">
    <property type="entry name" value="SelB"/>
    <property type="match status" value="1"/>
</dbReference>
<dbReference type="InterPro" id="IPR015191">
    <property type="entry name" value="SelB_WHD4"/>
</dbReference>
<dbReference type="InterPro" id="IPR027417">
    <property type="entry name" value="P-loop_NTPase"/>
</dbReference>
<dbReference type="SUPFAM" id="SSF50447">
    <property type="entry name" value="Translation proteins"/>
    <property type="match status" value="1"/>
</dbReference>
<protein>
    <submittedName>
        <fullName evidence="6">Selenocysteine-specific translation elongation factor</fullName>
    </submittedName>
</protein>
<dbReference type="Pfam" id="PF00009">
    <property type="entry name" value="GTP_EFTU"/>
    <property type="match status" value="1"/>
</dbReference>
<dbReference type="InterPro" id="IPR004535">
    <property type="entry name" value="Transl_elong_SelB"/>
</dbReference>
<evidence type="ECO:0000256" key="1">
    <source>
        <dbReference type="ARBA" id="ARBA00004496"/>
    </source>
</evidence>
<keyword evidence="7" id="KW-1185">Reference proteome</keyword>
<gene>
    <name evidence="6" type="primary">selB</name>
    <name evidence="6" type="ORF">RFV38_03395</name>
</gene>
<dbReference type="Gene3D" id="3.40.50.300">
    <property type="entry name" value="P-loop containing nucleotide triphosphate hydrolases"/>
    <property type="match status" value="1"/>
</dbReference>
<dbReference type="InterPro" id="IPR000795">
    <property type="entry name" value="T_Tr_GTP-bd_dom"/>
</dbReference>
<dbReference type="EMBL" id="JAVIKH010000003">
    <property type="protein sequence ID" value="MDX8335551.1"/>
    <property type="molecule type" value="Genomic_DNA"/>
</dbReference>
<keyword evidence="6" id="KW-0251">Elongation factor</keyword>
<dbReference type="GO" id="GO:0003746">
    <property type="term" value="F:translation elongation factor activity"/>
    <property type="evidence" value="ECO:0007669"/>
    <property type="project" value="UniProtKB-KW"/>
</dbReference>
<keyword evidence="3" id="KW-0648">Protein biosynthesis</keyword>